<dbReference type="PANTHER" id="PTHR30543:SF21">
    <property type="entry name" value="NAD(P)H-DEPENDENT FMN REDUCTASE LOT6"/>
    <property type="match status" value="1"/>
</dbReference>
<evidence type="ECO:0000259" key="2">
    <source>
        <dbReference type="Pfam" id="PF03358"/>
    </source>
</evidence>
<dbReference type="STRING" id="1423726.FC07_GL002788"/>
<dbReference type="Proteomes" id="UP000051461">
    <property type="component" value="Unassembled WGS sequence"/>
</dbReference>
<proteinExistence type="predicted"/>
<dbReference type="SUPFAM" id="SSF52218">
    <property type="entry name" value="Flavoproteins"/>
    <property type="match status" value="1"/>
</dbReference>
<dbReference type="Gene3D" id="3.30.450.20">
    <property type="entry name" value="PAS domain"/>
    <property type="match status" value="1"/>
</dbReference>
<dbReference type="RefSeq" id="WP_057904444.1">
    <property type="nucleotide sequence ID" value="NZ_AZDA01000046.1"/>
</dbReference>
<sequence length="435" mass="47321">MKLVGIAGTTEEVSYNKMLLQYIANQFSDLVDVEILSIDDLPMFDQDNDQTNSGAIQYLNRKIKAADGVIIATPEHNHTTTPALKSLIEWLSYKIHPLTDKPILLVGASYYDQGSSRAQLNLRQILESPGVNAVVMPSNEFLLANVKTAFDENGNLKDAGTVKFLGSTLQKFHSFVKVINTMNVVAKEDAAQQEDLTASGKISTTIEGVEMTDEHWVEKAAEKVHAVSGNTYVKLDRGILTVDQLNYFLNSMPMELTYADSNNQFIYYNNMAPTEEMLAPRRPGQAGDPLESVHPKRAVKHVKQVIHALRTGKTPMVQMPVPGNTADKYVMHYYKAMHDENGDYAGINELVLDIMPIVKKFLQRTGQKLVADPDAKADTGAGASQKAPVADADAGASEKAAPADTEASASVDEPAPEAPAKPAATDTESSASIND</sequence>
<dbReference type="Gene3D" id="3.40.50.360">
    <property type="match status" value="1"/>
</dbReference>
<dbReference type="AlphaFoldDB" id="A0A0R1GXJ7"/>
<feature type="region of interest" description="Disordered" evidence="1">
    <location>
        <begin position="374"/>
        <end position="435"/>
    </location>
</feature>
<accession>A0A0R1GXJ7</accession>
<protein>
    <submittedName>
        <fullName evidence="3">NADPH-dependent FMN reductase domain protein</fullName>
    </submittedName>
</protein>
<feature type="compositionally biased region" description="Polar residues" evidence="1">
    <location>
        <begin position="426"/>
        <end position="435"/>
    </location>
</feature>
<dbReference type="Pfam" id="PF03358">
    <property type="entry name" value="FMN_red"/>
    <property type="match status" value="1"/>
</dbReference>
<feature type="domain" description="NADPH-dependent FMN reductase-like" evidence="2">
    <location>
        <begin position="1"/>
        <end position="145"/>
    </location>
</feature>
<feature type="compositionally biased region" description="Low complexity" evidence="1">
    <location>
        <begin position="390"/>
        <end position="404"/>
    </location>
</feature>
<dbReference type="GO" id="GO:0016491">
    <property type="term" value="F:oxidoreductase activity"/>
    <property type="evidence" value="ECO:0007669"/>
    <property type="project" value="InterPro"/>
</dbReference>
<dbReference type="OrthoDB" id="9812295at2"/>
<organism evidence="3 4">
    <name type="scientific">Loigolactobacillus bifermentans DSM 20003</name>
    <dbReference type="NCBI Taxonomy" id="1423726"/>
    <lineage>
        <taxon>Bacteria</taxon>
        <taxon>Bacillati</taxon>
        <taxon>Bacillota</taxon>
        <taxon>Bacilli</taxon>
        <taxon>Lactobacillales</taxon>
        <taxon>Lactobacillaceae</taxon>
        <taxon>Loigolactobacillus</taxon>
    </lineage>
</organism>
<comment type="caution">
    <text evidence="3">The sequence shown here is derived from an EMBL/GenBank/DDBJ whole genome shotgun (WGS) entry which is preliminary data.</text>
</comment>
<dbReference type="InterPro" id="IPR005025">
    <property type="entry name" value="FMN_Rdtase-like_dom"/>
</dbReference>
<dbReference type="Pfam" id="PF13596">
    <property type="entry name" value="PAS_10"/>
    <property type="match status" value="1"/>
</dbReference>
<dbReference type="PATRIC" id="fig|1423726.3.peg.2899"/>
<gene>
    <name evidence="3" type="ORF">FC07_GL002788</name>
</gene>
<keyword evidence="4" id="KW-1185">Reference proteome</keyword>
<evidence type="ECO:0000313" key="4">
    <source>
        <dbReference type="Proteomes" id="UP000051461"/>
    </source>
</evidence>
<name>A0A0R1GXJ7_9LACO</name>
<evidence type="ECO:0000313" key="3">
    <source>
        <dbReference type="EMBL" id="KRK39068.1"/>
    </source>
</evidence>
<reference evidence="3 4" key="1">
    <citation type="journal article" date="2015" name="Genome Announc.">
        <title>Expanding the biotechnology potential of lactobacilli through comparative genomics of 213 strains and associated genera.</title>
        <authorList>
            <person name="Sun Z."/>
            <person name="Harris H.M."/>
            <person name="McCann A."/>
            <person name="Guo C."/>
            <person name="Argimon S."/>
            <person name="Zhang W."/>
            <person name="Yang X."/>
            <person name="Jeffery I.B."/>
            <person name="Cooney J.C."/>
            <person name="Kagawa T.F."/>
            <person name="Liu W."/>
            <person name="Song Y."/>
            <person name="Salvetti E."/>
            <person name="Wrobel A."/>
            <person name="Rasinkangas P."/>
            <person name="Parkhill J."/>
            <person name="Rea M.C."/>
            <person name="O'Sullivan O."/>
            <person name="Ritari J."/>
            <person name="Douillard F.P."/>
            <person name="Paul Ross R."/>
            <person name="Yang R."/>
            <person name="Briner A.E."/>
            <person name="Felis G.E."/>
            <person name="de Vos W.M."/>
            <person name="Barrangou R."/>
            <person name="Klaenhammer T.R."/>
            <person name="Caufield P.W."/>
            <person name="Cui Y."/>
            <person name="Zhang H."/>
            <person name="O'Toole P.W."/>
        </authorList>
    </citation>
    <scope>NUCLEOTIDE SEQUENCE [LARGE SCALE GENOMIC DNA]</scope>
    <source>
        <strain evidence="3 4">DSM 20003</strain>
    </source>
</reference>
<dbReference type="GO" id="GO:0010181">
    <property type="term" value="F:FMN binding"/>
    <property type="evidence" value="ECO:0007669"/>
    <property type="project" value="TreeGrafter"/>
</dbReference>
<dbReference type="PANTHER" id="PTHR30543">
    <property type="entry name" value="CHROMATE REDUCTASE"/>
    <property type="match status" value="1"/>
</dbReference>
<dbReference type="GO" id="GO:0005829">
    <property type="term" value="C:cytosol"/>
    <property type="evidence" value="ECO:0007669"/>
    <property type="project" value="TreeGrafter"/>
</dbReference>
<dbReference type="InterPro" id="IPR050712">
    <property type="entry name" value="NAD(P)H-dep_reductase"/>
</dbReference>
<dbReference type="InterPro" id="IPR029039">
    <property type="entry name" value="Flavoprotein-like_sf"/>
</dbReference>
<evidence type="ECO:0000256" key="1">
    <source>
        <dbReference type="SAM" id="MobiDB-lite"/>
    </source>
</evidence>
<dbReference type="EMBL" id="AZDA01000046">
    <property type="protein sequence ID" value="KRK39068.1"/>
    <property type="molecule type" value="Genomic_DNA"/>
</dbReference>